<dbReference type="Gene3D" id="3.40.190.10">
    <property type="entry name" value="Periplasmic binding protein-like II"/>
    <property type="match status" value="2"/>
</dbReference>
<sequence length="283" mass="32334">MFLHTKYSILSILFLIFCMASNTYSGTDLQHNKQSKELIFGVFPYLTPRLVEKMYSPIGHEFSKVLGQKVRFLTSSSYEKFVVNLDKQIYDIVFVQPFDYVKIADKYGYKPLAVRNEELRAILVVIPTSPIQKLSDLKGKTIGLPPKIAAISYLTNRYLRNKGFTPGKDIKVKYFRSHFSCLHNVLIGSVAACGTAPPAMRVFNNRMNRELRIFAKTKPISNALFAVHPRVSDTTIKLLKNAITQLHRHTTGRKILEATKTNAFVEIKNSQYDEVRSMAKTFR</sequence>
<reference evidence="1" key="1">
    <citation type="submission" date="2018-06" db="EMBL/GenBank/DDBJ databases">
        <authorList>
            <person name="Zhirakovskaya E."/>
        </authorList>
    </citation>
    <scope>NUCLEOTIDE SEQUENCE</scope>
</reference>
<dbReference type="AlphaFoldDB" id="A0A3B0Z4J6"/>
<dbReference type="SUPFAM" id="SSF53850">
    <property type="entry name" value="Periplasmic binding protein-like II"/>
    <property type="match status" value="1"/>
</dbReference>
<dbReference type="EMBL" id="UOFL01000101">
    <property type="protein sequence ID" value="VAW76204.1"/>
    <property type="molecule type" value="Genomic_DNA"/>
</dbReference>
<gene>
    <name evidence="1" type="ORF">MNBD_GAMMA12-1860</name>
</gene>
<name>A0A3B0Z4J6_9ZZZZ</name>
<evidence type="ECO:0000313" key="1">
    <source>
        <dbReference type="EMBL" id="VAW76204.1"/>
    </source>
</evidence>
<dbReference type="PANTHER" id="PTHR35841">
    <property type="entry name" value="PHOSPHONATES-BINDING PERIPLASMIC PROTEIN"/>
    <property type="match status" value="1"/>
</dbReference>
<accession>A0A3B0Z4J6</accession>
<organism evidence="1">
    <name type="scientific">hydrothermal vent metagenome</name>
    <dbReference type="NCBI Taxonomy" id="652676"/>
    <lineage>
        <taxon>unclassified sequences</taxon>
        <taxon>metagenomes</taxon>
        <taxon>ecological metagenomes</taxon>
    </lineage>
</organism>
<protein>
    <submittedName>
        <fullName evidence="1">Uncharacterized protein</fullName>
    </submittedName>
</protein>
<dbReference type="Pfam" id="PF12974">
    <property type="entry name" value="Phosphonate-bd"/>
    <property type="match status" value="1"/>
</dbReference>
<dbReference type="PANTHER" id="PTHR35841:SF1">
    <property type="entry name" value="PHOSPHONATES-BINDING PERIPLASMIC PROTEIN"/>
    <property type="match status" value="1"/>
</dbReference>
<proteinExistence type="predicted"/>